<dbReference type="SUPFAM" id="SSF53335">
    <property type="entry name" value="S-adenosyl-L-methionine-dependent methyltransferases"/>
    <property type="match status" value="1"/>
</dbReference>
<feature type="transmembrane region" description="Helical" evidence="1">
    <location>
        <begin position="79"/>
        <end position="99"/>
    </location>
</feature>
<dbReference type="Proteomes" id="UP000604046">
    <property type="component" value="Unassembled WGS sequence"/>
</dbReference>
<dbReference type="InterPro" id="IPR029063">
    <property type="entry name" value="SAM-dependent_MTases_sf"/>
</dbReference>
<dbReference type="InterPro" id="IPR019410">
    <property type="entry name" value="Methyltransf_16"/>
</dbReference>
<keyword evidence="4" id="KW-1185">Reference proteome</keyword>
<accession>A0A812TJ44</accession>
<gene>
    <name evidence="3" type="ORF">SNAT2548_LOCUS30012</name>
</gene>
<proteinExistence type="predicted"/>
<feature type="chain" id="PRO_5032371634" description="Protein N-lysine methyltransferase METTL21A" evidence="2">
    <location>
        <begin position="27"/>
        <end position="225"/>
    </location>
</feature>
<dbReference type="Gene3D" id="3.40.50.150">
    <property type="entry name" value="Vaccinia Virus protein VP39"/>
    <property type="match status" value="1"/>
</dbReference>
<dbReference type="OrthoDB" id="431025at2759"/>
<dbReference type="EMBL" id="CAJNDS010002587">
    <property type="protein sequence ID" value="CAE7535523.1"/>
    <property type="molecule type" value="Genomic_DNA"/>
</dbReference>
<evidence type="ECO:0008006" key="5">
    <source>
        <dbReference type="Google" id="ProtNLM"/>
    </source>
</evidence>
<name>A0A812TJ44_9DINO</name>
<keyword evidence="1" id="KW-0812">Transmembrane</keyword>
<dbReference type="Pfam" id="PF10294">
    <property type="entry name" value="Methyltransf_16"/>
    <property type="match status" value="1"/>
</dbReference>
<reference evidence="3" key="1">
    <citation type="submission" date="2021-02" db="EMBL/GenBank/DDBJ databases">
        <authorList>
            <person name="Dougan E. K."/>
            <person name="Rhodes N."/>
            <person name="Thang M."/>
            <person name="Chan C."/>
        </authorList>
    </citation>
    <scope>NUCLEOTIDE SEQUENCE</scope>
</reference>
<keyword evidence="1" id="KW-1133">Transmembrane helix</keyword>
<comment type="caution">
    <text evidence="3">The sequence shown here is derived from an EMBL/GenBank/DDBJ whole genome shotgun (WGS) entry which is preliminary data.</text>
</comment>
<keyword evidence="1" id="KW-0472">Membrane</keyword>
<keyword evidence="2" id="KW-0732">Signal</keyword>
<evidence type="ECO:0000256" key="1">
    <source>
        <dbReference type="SAM" id="Phobius"/>
    </source>
</evidence>
<sequence>MGRPLGGHTWFRCMMVSTLCPSSCIAVGPLPAPKVVGSLGGCTHVRVPVQEATLLQQEQFVEDALEQPTASAGSDPYGLVLWPAAQVVAGALLGLLGAFTTGKEGRKRVLELGAGTGLCSLAAAAAGHQALATDYRVEPLELLQQAVTLNEKQLGQSLAIETALLDFTKDDWPDADIVVAADLLYLRSTSQALAAGCVSALRRGADVLVGDPRPCHAKSCAKGTY</sequence>
<evidence type="ECO:0000313" key="3">
    <source>
        <dbReference type="EMBL" id="CAE7535523.1"/>
    </source>
</evidence>
<evidence type="ECO:0000313" key="4">
    <source>
        <dbReference type="Proteomes" id="UP000604046"/>
    </source>
</evidence>
<feature type="signal peptide" evidence="2">
    <location>
        <begin position="1"/>
        <end position="26"/>
    </location>
</feature>
<dbReference type="PANTHER" id="PTHR14614">
    <property type="entry name" value="HEPATOCELLULAR CARCINOMA-ASSOCIATED ANTIGEN"/>
    <property type="match status" value="1"/>
</dbReference>
<dbReference type="AlphaFoldDB" id="A0A812TJ44"/>
<evidence type="ECO:0000256" key="2">
    <source>
        <dbReference type="SAM" id="SignalP"/>
    </source>
</evidence>
<organism evidence="3 4">
    <name type="scientific">Symbiodinium natans</name>
    <dbReference type="NCBI Taxonomy" id="878477"/>
    <lineage>
        <taxon>Eukaryota</taxon>
        <taxon>Sar</taxon>
        <taxon>Alveolata</taxon>
        <taxon>Dinophyceae</taxon>
        <taxon>Suessiales</taxon>
        <taxon>Symbiodiniaceae</taxon>
        <taxon>Symbiodinium</taxon>
    </lineage>
</organism>
<protein>
    <recommendedName>
        <fullName evidence="5">Protein N-lysine methyltransferase METTL21A</fullName>
    </recommendedName>
</protein>